<feature type="domain" description="Bacterial bifunctional deaminase-reductase C-terminal" evidence="4">
    <location>
        <begin position="60"/>
        <end position="232"/>
    </location>
</feature>
<gene>
    <name evidence="5" type="ORF">CR165_00385</name>
</gene>
<evidence type="ECO:0000259" key="4">
    <source>
        <dbReference type="Pfam" id="PF01872"/>
    </source>
</evidence>
<sequence>MHPTAPEAPAPVPPDPFWEALLRQRAAGGAVPEGNPHAALFAPLLAPPGAPDGCLVLGRLAQTLDGRIATASGSSQWIGGAGDITHTHRLRALSDAVVVGAGTVRHDDPRLTTRAVPGPSPVRVVLDTDRRLGTGYGLFAPGGPPTLLVCAEDAGGSDRHGAAEVLRAPRAAIGGLDLRALLPLLAARGLRRLFVEGGGLTVSRFLAAGCLDRLHVTVAPVLLGSGIPAFTLPEAARIADGLRFTWAVHSLGEDVLFDIALHRARPAVCTPVCTAPGQPPEPAAP</sequence>
<dbReference type="SUPFAM" id="SSF53597">
    <property type="entry name" value="Dihydrofolate reductase-like"/>
    <property type="match status" value="1"/>
</dbReference>
<dbReference type="Proteomes" id="UP000245048">
    <property type="component" value="Unassembled WGS sequence"/>
</dbReference>
<keyword evidence="3" id="KW-0560">Oxidoreductase</keyword>
<dbReference type="GO" id="GO:0009231">
    <property type="term" value="P:riboflavin biosynthetic process"/>
    <property type="evidence" value="ECO:0007669"/>
    <property type="project" value="InterPro"/>
</dbReference>
<evidence type="ECO:0000256" key="1">
    <source>
        <dbReference type="ARBA" id="ARBA00005104"/>
    </source>
</evidence>
<protein>
    <submittedName>
        <fullName evidence="5">Riboflavin biosynthesis protein RibD</fullName>
    </submittedName>
</protein>
<dbReference type="Gene3D" id="3.40.430.10">
    <property type="entry name" value="Dihydrofolate Reductase, subunit A"/>
    <property type="match status" value="1"/>
</dbReference>
<dbReference type="AlphaFoldDB" id="A0A2U1V920"/>
<dbReference type="InterPro" id="IPR050765">
    <property type="entry name" value="Riboflavin_Biosynth_HTPR"/>
</dbReference>
<dbReference type="RefSeq" id="WP_109514985.1">
    <property type="nucleotide sequence ID" value="NZ_PDOA01000001.1"/>
</dbReference>
<organism evidence="5 6">
    <name type="scientific">Teichococcus aestuarii</name>
    <dbReference type="NCBI Taxonomy" id="568898"/>
    <lineage>
        <taxon>Bacteria</taxon>
        <taxon>Pseudomonadati</taxon>
        <taxon>Pseudomonadota</taxon>
        <taxon>Alphaproteobacteria</taxon>
        <taxon>Acetobacterales</taxon>
        <taxon>Roseomonadaceae</taxon>
        <taxon>Roseomonas</taxon>
    </lineage>
</organism>
<evidence type="ECO:0000256" key="2">
    <source>
        <dbReference type="ARBA" id="ARBA00022857"/>
    </source>
</evidence>
<dbReference type="OrthoDB" id="9800865at2"/>
<evidence type="ECO:0000256" key="3">
    <source>
        <dbReference type="ARBA" id="ARBA00023002"/>
    </source>
</evidence>
<dbReference type="PANTHER" id="PTHR38011">
    <property type="entry name" value="DIHYDROFOLATE REDUCTASE FAMILY PROTEIN (AFU_ORTHOLOGUE AFUA_8G06820)"/>
    <property type="match status" value="1"/>
</dbReference>
<evidence type="ECO:0000313" key="5">
    <source>
        <dbReference type="EMBL" id="PWC30412.1"/>
    </source>
</evidence>
<keyword evidence="6" id="KW-1185">Reference proteome</keyword>
<dbReference type="InterPro" id="IPR024072">
    <property type="entry name" value="DHFR-like_dom_sf"/>
</dbReference>
<evidence type="ECO:0000313" key="6">
    <source>
        <dbReference type="Proteomes" id="UP000245048"/>
    </source>
</evidence>
<dbReference type="Pfam" id="PF01872">
    <property type="entry name" value="RibD_C"/>
    <property type="match status" value="1"/>
</dbReference>
<dbReference type="PANTHER" id="PTHR38011:SF7">
    <property type="entry name" value="2,5-DIAMINO-6-RIBOSYLAMINO-4(3H)-PYRIMIDINONE 5'-PHOSPHATE REDUCTASE"/>
    <property type="match status" value="1"/>
</dbReference>
<dbReference type="EMBL" id="PDOA01000001">
    <property type="protein sequence ID" value="PWC30412.1"/>
    <property type="molecule type" value="Genomic_DNA"/>
</dbReference>
<comment type="pathway">
    <text evidence="1">Cofactor biosynthesis; riboflavin biosynthesis.</text>
</comment>
<name>A0A2U1V920_9PROT</name>
<dbReference type="GO" id="GO:0008703">
    <property type="term" value="F:5-amino-6-(5-phosphoribosylamino)uracil reductase activity"/>
    <property type="evidence" value="ECO:0007669"/>
    <property type="project" value="InterPro"/>
</dbReference>
<dbReference type="InterPro" id="IPR002734">
    <property type="entry name" value="RibDG_C"/>
</dbReference>
<reference evidence="6" key="1">
    <citation type="submission" date="2017-10" db="EMBL/GenBank/DDBJ databases">
        <authorList>
            <person name="Toshchakov S.V."/>
            <person name="Goeva M.A."/>
        </authorList>
    </citation>
    <scope>NUCLEOTIDE SEQUENCE [LARGE SCALE GENOMIC DNA]</scope>
    <source>
        <strain evidence="6">JR1/69-1-13</strain>
    </source>
</reference>
<accession>A0A2U1V920</accession>
<comment type="caution">
    <text evidence="5">The sequence shown here is derived from an EMBL/GenBank/DDBJ whole genome shotgun (WGS) entry which is preliminary data.</text>
</comment>
<keyword evidence="2" id="KW-0521">NADP</keyword>
<proteinExistence type="predicted"/>